<name>A0ABT7WEZ5_9FLAO</name>
<keyword evidence="4" id="KW-1185">Reference proteome</keyword>
<feature type="domain" description="DUF547" evidence="2">
    <location>
        <begin position="79"/>
        <end position="183"/>
    </location>
</feature>
<dbReference type="Proteomes" id="UP001174839">
    <property type="component" value="Unassembled WGS sequence"/>
</dbReference>
<dbReference type="PANTHER" id="PTHR46361:SF3">
    <property type="entry name" value="ELECTRON CARRIER_ PROTEIN DISULFIDE OXIDOREDUCTASE"/>
    <property type="match status" value="1"/>
</dbReference>
<sequence length="248" mass="28587">MNRCIHILALVLIFGSLHAQSGRMKGDTDISPYLHASWDSLLKAHVSNDGMVNYKGFLEDRESLRSYLSELSETPPQPNWTREARLAYFINLYNAGTIAMILENYPVKSIRDIKRPWGRKWIQVGEDLYSLGDIEHKILRKMEDPRIHFAINCASFSCPPLPKQAFTEAEVESQLEGVTRAFINDPQRNVICPEKAQVSKIFKWFRADFESAGVSLLDYLNRYTDKRLKPSTPIEFLPYDWSLNESVQ</sequence>
<proteinExistence type="predicted"/>
<protein>
    <submittedName>
        <fullName evidence="3">DUF547 domain-containing protein</fullName>
    </submittedName>
</protein>
<organism evidence="3 4">
    <name type="scientific">Robiginitalea aurantiaca</name>
    <dbReference type="NCBI Taxonomy" id="3056915"/>
    <lineage>
        <taxon>Bacteria</taxon>
        <taxon>Pseudomonadati</taxon>
        <taxon>Bacteroidota</taxon>
        <taxon>Flavobacteriia</taxon>
        <taxon>Flavobacteriales</taxon>
        <taxon>Flavobacteriaceae</taxon>
        <taxon>Robiginitalea</taxon>
    </lineage>
</organism>
<keyword evidence="1" id="KW-0732">Signal</keyword>
<reference evidence="3" key="1">
    <citation type="submission" date="2023-06" db="EMBL/GenBank/DDBJ databases">
        <title>Robiginitalea aurantiacus sp. nov. and Algoriphagus sediminis sp. nov., isolated from coastal sediment.</title>
        <authorList>
            <person name="Zhou Z.Y."/>
            <person name="An J."/>
            <person name="Jia Y.W."/>
            <person name="Du Z.J."/>
        </authorList>
    </citation>
    <scope>NUCLEOTIDE SEQUENCE</scope>
    <source>
        <strain evidence="3">M39</strain>
    </source>
</reference>
<dbReference type="PANTHER" id="PTHR46361">
    <property type="entry name" value="ELECTRON CARRIER/ PROTEIN DISULFIDE OXIDOREDUCTASE"/>
    <property type="match status" value="1"/>
</dbReference>
<evidence type="ECO:0000256" key="1">
    <source>
        <dbReference type="SAM" id="SignalP"/>
    </source>
</evidence>
<dbReference type="InterPro" id="IPR006869">
    <property type="entry name" value="DUF547"/>
</dbReference>
<feature type="signal peptide" evidence="1">
    <location>
        <begin position="1"/>
        <end position="19"/>
    </location>
</feature>
<comment type="caution">
    <text evidence="3">The sequence shown here is derived from an EMBL/GenBank/DDBJ whole genome shotgun (WGS) entry which is preliminary data.</text>
</comment>
<dbReference type="RefSeq" id="WP_289724803.1">
    <property type="nucleotide sequence ID" value="NZ_JAUDUY010000003.1"/>
</dbReference>
<gene>
    <name evidence="3" type="ORF">QU605_08195</name>
</gene>
<feature type="chain" id="PRO_5047099277" evidence="1">
    <location>
        <begin position="20"/>
        <end position="248"/>
    </location>
</feature>
<evidence type="ECO:0000259" key="2">
    <source>
        <dbReference type="Pfam" id="PF04784"/>
    </source>
</evidence>
<evidence type="ECO:0000313" key="4">
    <source>
        <dbReference type="Proteomes" id="UP001174839"/>
    </source>
</evidence>
<dbReference type="Pfam" id="PF04784">
    <property type="entry name" value="DUF547"/>
    <property type="match status" value="1"/>
</dbReference>
<evidence type="ECO:0000313" key="3">
    <source>
        <dbReference type="EMBL" id="MDM9631448.1"/>
    </source>
</evidence>
<dbReference type="EMBL" id="JAUDUY010000003">
    <property type="protein sequence ID" value="MDM9631448.1"/>
    <property type="molecule type" value="Genomic_DNA"/>
</dbReference>
<accession>A0ABT7WEZ5</accession>